<reference evidence="2" key="1">
    <citation type="submission" date="2020-11" db="EMBL/GenBank/DDBJ databases">
        <title>Adaptations for nitrogen fixation in a non-lichenized fungal sporocarp promotes dispersal by wood-feeding termites.</title>
        <authorList>
            <consortium name="DOE Joint Genome Institute"/>
            <person name="Koch R.A."/>
            <person name="Yoon G."/>
            <person name="Arayal U."/>
            <person name="Lail K."/>
            <person name="Amirebrahimi M."/>
            <person name="Labutti K."/>
            <person name="Lipzen A."/>
            <person name="Riley R."/>
            <person name="Barry K."/>
            <person name="Henrissat B."/>
            <person name="Grigoriev I.V."/>
            <person name="Herr J.R."/>
            <person name="Aime M.C."/>
        </authorList>
    </citation>
    <scope>NUCLEOTIDE SEQUENCE</scope>
    <source>
        <strain evidence="2">MCA 3950</strain>
    </source>
</reference>
<accession>A0A9P7VRD7</accession>
<feature type="region of interest" description="Disordered" evidence="1">
    <location>
        <begin position="102"/>
        <end position="194"/>
    </location>
</feature>
<gene>
    <name evidence="2" type="ORF">BT62DRAFT_208223</name>
</gene>
<name>A0A9P7VRD7_9AGAR</name>
<dbReference type="EMBL" id="MU250538">
    <property type="protein sequence ID" value="KAG7445065.1"/>
    <property type="molecule type" value="Genomic_DNA"/>
</dbReference>
<protein>
    <submittedName>
        <fullName evidence="2">Uncharacterized protein</fullName>
    </submittedName>
</protein>
<feature type="compositionally biased region" description="Low complexity" evidence="1">
    <location>
        <begin position="102"/>
        <end position="120"/>
    </location>
</feature>
<proteinExistence type="predicted"/>
<dbReference type="OrthoDB" id="2904802at2759"/>
<dbReference type="Proteomes" id="UP000812287">
    <property type="component" value="Unassembled WGS sequence"/>
</dbReference>
<comment type="caution">
    <text evidence="2">The sequence shown here is derived from an EMBL/GenBank/DDBJ whole genome shotgun (WGS) entry which is preliminary data.</text>
</comment>
<evidence type="ECO:0000313" key="3">
    <source>
        <dbReference type="Proteomes" id="UP000812287"/>
    </source>
</evidence>
<organism evidence="2 3">
    <name type="scientific">Guyanagaster necrorhizus</name>
    <dbReference type="NCBI Taxonomy" id="856835"/>
    <lineage>
        <taxon>Eukaryota</taxon>
        <taxon>Fungi</taxon>
        <taxon>Dikarya</taxon>
        <taxon>Basidiomycota</taxon>
        <taxon>Agaricomycotina</taxon>
        <taxon>Agaricomycetes</taxon>
        <taxon>Agaricomycetidae</taxon>
        <taxon>Agaricales</taxon>
        <taxon>Marasmiineae</taxon>
        <taxon>Physalacriaceae</taxon>
        <taxon>Guyanagaster</taxon>
    </lineage>
</organism>
<dbReference type="GeneID" id="66102351"/>
<sequence length="194" mass="21528">MPHSIRATLCDTAQKLGYFHVPVTALEPLRGPDAVNFDEPRLSPIWFKPPCPPCPSADTDMQELPKMNIRTTRYRQRGRPREECEVTPEEALANMLAATSISSRSSYELGSSVSSDSSPSPRGPEDIPRCLLMDNIPTPAAKSDLVSRSTAEKRGRKARRRSAPYSPYQYCPALQRPDRSRGARDPSPMTVVSD</sequence>
<dbReference type="RefSeq" id="XP_043038565.1">
    <property type="nucleotide sequence ID" value="XM_043180055.1"/>
</dbReference>
<keyword evidence="3" id="KW-1185">Reference proteome</keyword>
<evidence type="ECO:0000256" key="1">
    <source>
        <dbReference type="SAM" id="MobiDB-lite"/>
    </source>
</evidence>
<evidence type="ECO:0000313" key="2">
    <source>
        <dbReference type="EMBL" id="KAG7445065.1"/>
    </source>
</evidence>
<dbReference type="AlphaFoldDB" id="A0A9P7VRD7"/>